<organism evidence="1">
    <name type="scientific">Glycine soja</name>
    <name type="common">Wild soybean</name>
    <dbReference type="NCBI Taxonomy" id="3848"/>
    <lineage>
        <taxon>Eukaryota</taxon>
        <taxon>Viridiplantae</taxon>
        <taxon>Streptophyta</taxon>
        <taxon>Embryophyta</taxon>
        <taxon>Tracheophyta</taxon>
        <taxon>Spermatophyta</taxon>
        <taxon>Magnoliopsida</taxon>
        <taxon>eudicotyledons</taxon>
        <taxon>Gunneridae</taxon>
        <taxon>Pentapetalae</taxon>
        <taxon>rosids</taxon>
        <taxon>fabids</taxon>
        <taxon>Fabales</taxon>
        <taxon>Fabaceae</taxon>
        <taxon>Papilionoideae</taxon>
        <taxon>50 kb inversion clade</taxon>
        <taxon>NPAAA clade</taxon>
        <taxon>indigoferoid/millettioid clade</taxon>
        <taxon>Phaseoleae</taxon>
        <taxon>Glycine</taxon>
        <taxon>Glycine subgen. Soja</taxon>
    </lineage>
</organism>
<keyword evidence="1" id="KW-0560">Oxidoreductase</keyword>
<accession>A0A0B2PL74</accession>
<sequence>MIRHVDVTMDQVWGWLSCLQGLCQQKSEGVDRPQWSTFSHVNYSGSLSCTFGSKATHCKVDSRRNMLLTVSCNAEDMLLPRGNFTFSGK</sequence>
<evidence type="ECO:0000313" key="1">
    <source>
        <dbReference type="EMBL" id="KHN09870.1"/>
    </source>
</evidence>
<keyword evidence="1" id="KW-0223">Dioxygenase</keyword>
<protein>
    <submittedName>
        <fullName evidence="1">Carotenoid cleavage dioxygenase 7, chloroplastic</fullName>
    </submittedName>
</protein>
<dbReference type="GO" id="GO:0051213">
    <property type="term" value="F:dioxygenase activity"/>
    <property type="evidence" value="ECO:0007669"/>
    <property type="project" value="UniProtKB-KW"/>
</dbReference>
<dbReference type="EMBL" id="KN665039">
    <property type="protein sequence ID" value="KHN09870.1"/>
    <property type="molecule type" value="Genomic_DNA"/>
</dbReference>
<dbReference type="Proteomes" id="UP000053555">
    <property type="component" value="Unassembled WGS sequence"/>
</dbReference>
<dbReference type="AlphaFoldDB" id="A0A0B2PL74"/>
<reference evidence="1" key="1">
    <citation type="submission" date="2014-07" db="EMBL/GenBank/DDBJ databases">
        <title>Identification of a novel salt tolerance gene in wild soybean by whole-genome sequencing.</title>
        <authorList>
            <person name="Lam H.-M."/>
            <person name="Qi X."/>
            <person name="Li M.-W."/>
            <person name="Liu X."/>
            <person name="Xie M."/>
            <person name="Ni M."/>
            <person name="Xu X."/>
        </authorList>
    </citation>
    <scope>NUCLEOTIDE SEQUENCE [LARGE SCALE GENOMIC DNA]</scope>
    <source>
        <tissue evidence="1">Root</tissue>
    </source>
</reference>
<proteinExistence type="predicted"/>
<name>A0A0B2PL74_GLYSO</name>
<gene>
    <name evidence="1" type="ORF">glysoja_044694</name>
</gene>